<dbReference type="PANTHER" id="PTHR43948">
    <property type="entry name" value="DNAJ HOMOLOG SUBFAMILY B"/>
    <property type="match status" value="1"/>
</dbReference>
<dbReference type="GO" id="GO:0051087">
    <property type="term" value="F:protein-folding chaperone binding"/>
    <property type="evidence" value="ECO:0007669"/>
    <property type="project" value="TreeGrafter"/>
</dbReference>
<dbReference type="AlphaFoldDB" id="A0A6C0HPE2"/>
<dbReference type="SUPFAM" id="SSF46565">
    <property type="entry name" value="Chaperone J-domain"/>
    <property type="match status" value="1"/>
</dbReference>
<reference evidence="2" key="1">
    <citation type="journal article" date="2020" name="Nature">
        <title>Giant virus diversity and host interactions through global metagenomics.</title>
        <authorList>
            <person name="Schulz F."/>
            <person name="Roux S."/>
            <person name="Paez-Espino D."/>
            <person name="Jungbluth S."/>
            <person name="Walsh D.A."/>
            <person name="Denef V.J."/>
            <person name="McMahon K.D."/>
            <person name="Konstantinidis K.T."/>
            <person name="Eloe-Fadrosh E.A."/>
            <person name="Kyrpides N.C."/>
            <person name="Woyke T."/>
        </authorList>
    </citation>
    <scope>NUCLEOTIDE SEQUENCE</scope>
    <source>
        <strain evidence="2">GVMAG-M-3300023184-165</strain>
    </source>
</reference>
<dbReference type="EMBL" id="MN740002">
    <property type="protein sequence ID" value="QHT82522.1"/>
    <property type="molecule type" value="Genomic_DNA"/>
</dbReference>
<dbReference type="PANTHER" id="PTHR43948:SF10">
    <property type="entry name" value="MRJ, ISOFORM E"/>
    <property type="match status" value="1"/>
</dbReference>
<proteinExistence type="predicted"/>
<feature type="domain" description="J" evidence="1">
    <location>
        <begin position="5"/>
        <end position="64"/>
    </location>
</feature>
<dbReference type="GO" id="GO:0051082">
    <property type="term" value="F:unfolded protein binding"/>
    <property type="evidence" value="ECO:0007669"/>
    <property type="project" value="TreeGrafter"/>
</dbReference>
<dbReference type="SMART" id="SM00271">
    <property type="entry name" value="DnaJ"/>
    <property type="match status" value="1"/>
</dbReference>
<dbReference type="Gene3D" id="1.10.287.110">
    <property type="entry name" value="DnaJ domain"/>
    <property type="match status" value="1"/>
</dbReference>
<organism evidence="2">
    <name type="scientific">viral metagenome</name>
    <dbReference type="NCBI Taxonomy" id="1070528"/>
    <lineage>
        <taxon>unclassified sequences</taxon>
        <taxon>metagenomes</taxon>
        <taxon>organismal metagenomes</taxon>
    </lineage>
</organism>
<dbReference type="PROSITE" id="PS50076">
    <property type="entry name" value="DNAJ_2"/>
    <property type="match status" value="1"/>
</dbReference>
<dbReference type="Pfam" id="PF00226">
    <property type="entry name" value="DnaJ"/>
    <property type="match status" value="1"/>
</dbReference>
<dbReference type="InterPro" id="IPR036869">
    <property type="entry name" value="J_dom_sf"/>
</dbReference>
<dbReference type="CDD" id="cd06257">
    <property type="entry name" value="DnaJ"/>
    <property type="match status" value="1"/>
</dbReference>
<protein>
    <recommendedName>
        <fullName evidence="1">J domain-containing protein</fullName>
    </recommendedName>
</protein>
<dbReference type="GO" id="GO:0005737">
    <property type="term" value="C:cytoplasm"/>
    <property type="evidence" value="ECO:0007669"/>
    <property type="project" value="TreeGrafter"/>
</dbReference>
<sequence>MNLKEALDVLEIDNILFLTLDSLKKKYHKLALQNHPDKNGNTLESTHHFQRIQEAYELLKREIIILNGENSNENSASENNIFEQSNTGYNAILHLFIDGVLKGKYNEFISNIVKDIVGGCREISLKLFEDMNKEQSLAIYNFIVKYKGLLRLTEETLEKVREILLKKFKDMQIYVLNPSINDLFQNNVYKLDIDNKLYFVPLWHSELYFDSDIIVKCNPELPENVEIDEDNNLIITERISITSSLFVEKSRQIKIGDYSFELPLDQLFVRQFQTFVLRGKGISKIVEHDIYEIEDKSDIIIKIIFE</sequence>
<dbReference type="InterPro" id="IPR001623">
    <property type="entry name" value="DnaJ_domain"/>
</dbReference>
<name>A0A6C0HPE2_9ZZZZ</name>
<accession>A0A6C0HPE2</accession>
<dbReference type="GO" id="GO:0044183">
    <property type="term" value="F:protein folding chaperone"/>
    <property type="evidence" value="ECO:0007669"/>
    <property type="project" value="TreeGrafter"/>
</dbReference>
<evidence type="ECO:0000259" key="1">
    <source>
        <dbReference type="PROSITE" id="PS50076"/>
    </source>
</evidence>
<evidence type="ECO:0000313" key="2">
    <source>
        <dbReference type="EMBL" id="QHT82522.1"/>
    </source>
</evidence>